<dbReference type="GO" id="GO:0009307">
    <property type="term" value="P:DNA restriction-modification system"/>
    <property type="evidence" value="ECO:0007669"/>
    <property type="project" value="UniProtKB-KW"/>
</dbReference>
<dbReference type="PANTHER" id="PTHR46098:SF1">
    <property type="entry name" value="TRNA (CYTOSINE(38)-C(5))-METHYLTRANSFERASE"/>
    <property type="match status" value="1"/>
</dbReference>
<evidence type="ECO:0000256" key="7">
    <source>
        <dbReference type="RuleBase" id="RU000417"/>
    </source>
</evidence>
<comment type="catalytic activity">
    <reaction evidence="7">
        <text>a 2'-deoxycytidine in DNA + S-adenosyl-L-methionine = a 5-methyl-2'-deoxycytidine in DNA + S-adenosyl-L-homocysteine + H(+)</text>
        <dbReference type="Rhea" id="RHEA:13681"/>
        <dbReference type="Rhea" id="RHEA-COMP:11369"/>
        <dbReference type="Rhea" id="RHEA-COMP:11370"/>
        <dbReference type="ChEBI" id="CHEBI:15378"/>
        <dbReference type="ChEBI" id="CHEBI:57856"/>
        <dbReference type="ChEBI" id="CHEBI:59789"/>
        <dbReference type="ChEBI" id="CHEBI:85452"/>
        <dbReference type="ChEBI" id="CHEBI:85454"/>
        <dbReference type="EC" id="2.1.1.37"/>
    </reaction>
</comment>
<comment type="caution">
    <text evidence="8">The sequence shown here is derived from an EMBL/GenBank/DDBJ whole genome shotgun (WGS) entry which is preliminary data.</text>
</comment>
<dbReference type="PROSITE" id="PS51679">
    <property type="entry name" value="SAM_MT_C5"/>
    <property type="match status" value="1"/>
</dbReference>
<dbReference type="Proteomes" id="UP001333818">
    <property type="component" value="Unassembled WGS sequence"/>
</dbReference>
<keyword evidence="9" id="KW-1185">Reference proteome</keyword>
<gene>
    <name evidence="8" type="ORF">V2H45_09490</name>
</gene>
<dbReference type="NCBIfam" id="TIGR00675">
    <property type="entry name" value="dcm"/>
    <property type="match status" value="1"/>
</dbReference>
<evidence type="ECO:0000256" key="3">
    <source>
        <dbReference type="ARBA" id="ARBA00022691"/>
    </source>
</evidence>
<dbReference type="Gene3D" id="3.40.50.150">
    <property type="entry name" value="Vaccinia Virus protein VP39"/>
    <property type="match status" value="1"/>
</dbReference>
<evidence type="ECO:0000256" key="4">
    <source>
        <dbReference type="ARBA" id="ARBA00022747"/>
    </source>
</evidence>
<keyword evidence="2 5" id="KW-0808">Transferase</keyword>
<evidence type="ECO:0000256" key="1">
    <source>
        <dbReference type="ARBA" id="ARBA00022603"/>
    </source>
</evidence>
<dbReference type="AlphaFoldDB" id="A0AAW9PRX5"/>
<dbReference type="Pfam" id="PF00145">
    <property type="entry name" value="DNA_methylase"/>
    <property type="match status" value="1"/>
</dbReference>
<evidence type="ECO:0000256" key="6">
    <source>
        <dbReference type="RuleBase" id="RU000416"/>
    </source>
</evidence>
<proteinExistence type="inferred from homology"/>
<name>A0AAW9PRX5_9CYAN</name>
<dbReference type="GO" id="GO:0003886">
    <property type="term" value="F:DNA (cytosine-5-)-methyltransferase activity"/>
    <property type="evidence" value="ECO:0007669"/>
    <property type="project" value="UniProtKB-EC"/>
</dbReference>
<dbReference type="InterPro" id="IPR050750">
    <property type="entry name" value="C5-MTase"/>
</dbReference>
<dbReference type="PRINTS" id="PR00105">
    <property type="entry name" value="C5METTRFRASE"/>
</dbReference>
<protein>
    <recommendedName>
        <fullName evidence="7">Cytosine-specific methyltransferase</fullName>
        <ecNumber evidence="7">2.1.1.37</ecNumber>
    </recommendedName>
</protein>
<feature type="active site" evidence="5">
    <location>
        <position position="70"/>
    </location>
</feature>
<reference evidence="8" key="1">
    <citation type="submission" date="2024-01" db="EMBL/GenBank/DDBJ databases">
        <title>Bank of Algae and Cyanobacteria of the Azores (BACA) strain genomes.</title>
        <authorList>
            <person name="Luz R."/>
            <person name="Cordeiro R."/>
            <person name="Fonseca A."/>
            <person name="Goncalves V."/>
        </authorList>
    </citation>
    <scope>NUCLEOTIDE SEQUENCE</scope>
    <source>
        <strain evidence="8">BACA0141</strain>
    </source>
</reference>
<dbReference type="EMBL" id="JAZBJZ010000030">
    <property type="protein sequence ID" value="MEE3716977.1"/>
    <property type="molecule type" value="Genomic_DNA"/>
</dbReference>
<dbReference type="GO" id="GO:0032259">
    <property type="term" value="P:methylation"/>
    <property type="evidence" value="ECO:0007669"/>
    <property type="project" value="UniProtKB-KW"/>
</dbReference>
<dbReference type="InterPro" id="IPR018117">
    <property type="entry name" value="C5_DNA_meth_AS"/>
</dbReference>
<dbReference type="InterPro" id="IPR001525">
    <property type="entry name" value="C5_MeTfrase"/>
</dbReference>
<dbReference type="EC" id="2.1.1.37" evidence="7"/>
<dbReference type="PANTHER" id="PTHR46098">
    <property type="entry name" value="TRNA (CYTOSINE(38)-C(5))-METHYLTRANSFERASE"/>
    <property type="match status" value="1"/>
</dbReference>
<evidence type="ECO:0000256" key="5">
    <source>
        <dbReference type="PROSITE-ProRule" id="PRU01016"/>
    </source>
</evidence>
<accession>A0AAW9PRX5</accession>
<evidence type="ECO:0000313" key="8">
    <source>
        <dbReference type="EMBL" id="MEE3716977.1"/>
    </source>
</evidence>
<dbReference type="RefSeq" id="WP_330483406.1">
    <property type="nucleotide sequence ID" value="NZ_JAZBJZ010000030.1"/>
</dbReference>
<organism evidence="8 9">
    <name type="scientific">Tumidithrix elongata BACA0141</name>
    <dbReference type="NCBI Taxonomy" id="2716417"/>
    <lineage>
        <taxon>Bacteria</taxon>
        <taxon>Bacillati</taxon>
        <taxon>Cyanobacteriota</taxon>
        <taxon>Cyanophyceae</taxon>
        <taxon>Pseudanabaenales</taxon>
        <taxon>Pseudanabaenaceae</taxon>
        <taxon>Tumidithrix</taxon>
        <taxon>Tumidithrix elongata</taxon>
    </lineage>
</organism>
<dbReference type="SUPFAM" id="SSF53335">
    <property type="entry name" value="S-adenosyl-L-methionine-dependent methyltransferases"/>
    <property type="match status" value="1"/>
</dbReference>
<keyword evidence="1 5" id="KW-0489">Methyltransferase</keyword>
<keyword evidence="4" id="KW-0680">Restriction system</keyword>
<keyword evidence="3 5" id="KW-0949">S-adenosyl-L-methionine</keyword>
<evidence type="ECO:0000256" key="2">
    <source>
        <dbReference type="ARBA" id="ARBA00022679"/>
    </source>
</evidence>
<comment type="similarity">
    <text evidence="5 6">Belongs to the class I-like SAM-binding methyltransferase superfamily. C5-methyltransferase family.</text>
</comment>
<sequence>MRHLDLFSGIGGFSLAAHALGIRTTQFVEINAHCCHILAKKFPKVPIHHDIRSFHPVSGQFDLVTGGSPCQDLSLAGKRTGIRGKRSSLWFEMLRVIDEAKPKFVIWENVKGAVYTGGLPEVLRGLCRCGYRFDVEILSAAEVGAPHLRERVFVVAYADQLLGQASPWSEQVGSQVEAVTDSNCFAGLRVGSGNETILAPWRSVKPPVCGVAHGLSKRLDRLAALGNAVVPQVAAIALLRVLYLQSLSHISN</sequence>
<dbReference type="PROSITE" id="PS00094">
    <property type="entry name" value="C5_MTASE_1"/>
    <property type="match status" value="1"/>
</dbReference>
<evidence type="ECO:0000313" key="9">
    <source>
        <dbReference type="Proteomes" id="UP001333818"/>
    </source>
</evidence>
<dbReference type="InterPro" id="IPR029063">
    <property type="entry name" value="SAM-dependent_MTases_sf"/>
</dbReference>